<proteinExistence type="inferred from homology"/>
<dbReference type="NCBIfam" id="NF003301">
    <property type="entry name" value="PRK04301.1"/>
    <property type="match status" value="1"/>
</dbReference>
<dbReference type="Pfam" id="PF08423">
    <property type="entry name" value="Rad51"/>
    <property type="match status" value="1"/>
</dbReference>
<dbReference type="Gene3D" id="3.40.50.300">
    <property type="entry name" value="P-loop containing nucleotide triphosphate hydrolases"/>
    <property type="match status" value="1"/>
</dbReference>
<dbReference type="GO" id="GO:0000730">
    <property type="term" value="P:DNA recombinase assembly"/>
    <property type="evidence" value="ECO:0007669"/>
    <property type="project" value="TreeGrafter"/>
</dbReference>
<evidence type="ECO:0000256" key="2">
    <source>
        <dbReference type="ARBA" id="ARBA00022840"/>
    </source>
</evidence>
<dbReference type="SMART" id="SM00382">
    <property type="entry name" value="AAA"/>
    <property type="match status" value="1"/>
</dbReference>
<dbReference type="GO" id="GO:0042148">
    <property type="term" value="P:DNA strand invasion"/>
    <property type="evidence" value="ECO:0007669"/>
    <property type="project" value="TreeGrafter"/>
</dbReference>
<keyword evidence="8" id="KW-1185">Reference proteome</keyword>
<accession>A0A835YPZ9</accession>
<dbReference type="GO" id="GO:0006312">
    <property type="term" value="P:mitotic recombination"/>
    <property type="evidence" value="ECO:0007669"/>
    <property type="project" value="TreeGrafter"/>
</dbReference>
<dbReference type="PANTHER" id="PTHR22942:SF30">
    <property type="entry name" value="MEIOTIC RECOMBINATION PROTEIN DMC1_LIM15 HOMOLOG"/>
    <property type="match status" value="1"/>
</dbReference>
<dbReference type="EMBL" id="JAFCMP010000468">
    <property type="protein sequence ID" value="KAG5179461.1"/>
    <property type="molecule type" value="Genomic_DNA"/>
</dbReference>
<dbReference type="SUPFAM" id="SSF52540">
    <property type="entry name" value="P-loop containing nucleoside triphosphate hydrolases"/>
    <property type="match status" value="1"/>
</dbReference>
<organism evidence="7 8">
    <name type="scientific">Tribonema minus</name>
    <dbReference type="NCBI Taxonomy" id="303371"/>
    <lineage>
        <taxon>Eukaryota</taxon>
        <taxon>Sar</taxon>
        <taxon>Stramenopiles</taxon>
        <taxon>Ochrophyta</taxon>
        <taxon>PX clade</taxon>
        <taxon>Xanthophyceae</taxon>
        <taxon>Tribonematales</taxon>
        <taxon>Tribonemataceae</taxon>
        <taxon>Tribonema</taxon>
    </lineage>
</organism>
<gene>
    <name evidence="7" type="ORF">JKP88DRAFT_247470</name>
</gene>
<dbReference type="InterPro" id="IPR027417">
    <property type="entry name" value="P-loop_NTPase"/>
</dbReference>
<dbReference type="InterPro" id="IPR010995">
    <property type="entry name" value="DNA_repair_Rad51/TF_NusA_a-hlx"/>
</dbReference>
<feature type="domain" description="RecA family profile 1" evidence="5">
    <location>
        <begin position="107"/>
        <end position="279"/>
    </location>
</feature>
<dbReference type="Gene3D" id="1.10.150.20">
    <property type="entry name" value="5' to 3' exonuclease, C-terminal subdomain"/>
    <property type="match status" value="1"/>
</dbReference>
<dbReference type="PANTHER" id="PTHR22942">
    <property type="entry name" value="RECA/RAD51/RADA DNA STRAND-PAIRING FAMILY MEMBER"/>
    <property type="match status" value="1"/>
</dbReference>
<keyword evidence="2 4" id="KW-0067">ATP-binding</keyword>
<evidence type="ECO:0000256" key="1">
    <source>
        <dbReference type="ARBA" id="ARBA00022741"/>
    </source>
</evidence>
<evidence type="ECO:0000313" key="8">
    <source>
        <dbReference type="Proteomes" id="UP000664859"/>
    </source>
</evidence>
<dbReference type="InterPro" id="IPR016467">
    <property type="entry name" value="DNA_recomb/repair_RecA-like"/>
</dbReference>
<dbReference type="OrthoDB" id="10251254at2759"/>
<dbReference type="GO" id="GO:0140664">
    <property type="term" value="F:ATP-dependent DNA damage sensor activity"/>
    <property type="evidence" value="ECO:0007669"/>
    <property type="project" value="InterPro"/>
</dbReference>
<feature type="domain" description="RecA family profile 2" evidence="6">
    <location>
        <begin position="284"/>
        <end position="346"/>
    </location>
</feature>
<dbReference type="FunFam" id="3.40.50.300:FF:002052">
    <property type="entry name" value="DNA repair protein RAD51 homolog"/>
    <property type="match status" value="1"/>
</dbReference>
<dbReference type="GO" id="GO:0003697">
    <property type="term" value="F:single-stranded DNA binding"/>
    <property type="evidence" value="ECO:0007669"/>
    <property type="project" value="TreeGrafter"/>
</dbReference>
<dbReference type="InterPro" id="IPR020587">
    <property type="entry name" value="RecA_monomer-monomer_interface"/>
</dbReference>
<dbReference type="Proteomes" id="UP000664859">
    <property type="component" value="Unassembled WGS sequence"/>
</dbReference>
<dbReference type="AlphaFoldDB" id="A0A835YPZ9"/>
<comment type="caution">
    <text evidence="7">The sequence shown here is derived from an EMBL/GenBank/DDBJ whole genome shotgun (WGS) entry which is preliminary data.</text>
</comment>
<dbReference type="InterPro" id="IPR013632">
    <property type="entry name" value="Rad51_C"/>
</dbReference>
<dbReference type="PROSITE" id="PS50162">
    <property type="entry name" value="RECA_2"/>
    <property type="match status" value="1"/>
</dbReference>
<evidence type="ECO:0000256" key="4">
    <source>
        <dbReference type="RuleBase" id="RU003422"/>
    </source>
</evidence>
<dbReference type="PIRSF" id="PIRSF005856">
    <property type="entry name" value="Rad51"/>
    <property type="match status" value="1"/>
</dbReference>
<protein>
    <submittedName>
        <fullName evidence="7">DMC1-like protein</fullName>
    </submittedName>
</protein>
<sequence length="346" mass="37630">MSATKQKGQAAVVVAQAPDAAYEVVVRFVEIEQLAKHAINAADIQKLKEQGIATVGMLFQCPLKTLHDIRGFSETKVAKILETARKVDPRAGIIFRSGIEARDERRNVIKITTGSAGLDGILGGGVETGSITEFYGEFRTGKTQMMHTLAVTAQLDIQSGGGAGRVVFIDTENNFRPERIENIAERFGIDGNEVLENIFHCQPQSHEQQMDFVHAVGPLATENGPIRLVIVDSIITLFRTDFSGRGELAERQQKLNKHMTSLKNIAREFNAAVVIINQVMADPGAISMFATVKPVGGHVVAHASTTRVMLKKGRGEERIAKICDSPLMPEAEATFRISDGGITDPE</sequence>
<comment type="similarity">
    <text evidence="4">Belongs to the RecA family.</text>
</comment>
<dbReference type="InterPro" id="IPR003593">
    <property type="entry name" value="AAA+_ATPase"/>
</dbReference>
<reference evidence="7" key="1">
    <citation type="submission" date="2021-02" db="EMBL/GenBank/DDBJ databases">
        <title>First Annotated Genome of the Yellow-green Alga Tribonema minus.</title>
        <authorList>
            <person name="Mahan K.M."/>
        </authorList>
    </citation>
    <scope>NUCLEOTIDE SEQUENCE</scope>
    <source>
        <strain evidence="7">UTEX B ZZ1240</strain>
    </source>
</reference>
<name>A0A835YPZ9_9STRA</name>
<dbReference type="PROSITE" id="PS50163">
    <property type="entry name" value="RECA_3"/>
    <property type="match status" value="1"/>
</dbReference>
<dbReference type="GO" id="GO:0003690">
    <property type="term" value="F:double-stranded DNA binding"/>
    <property type="evidence" value="ECO:0007669"/>
    <property type="project" value="TreeGrafter"/>
</dbReference>
<dbReference type="SUPFAM" id="SSF47794">
    <property type="entry name" value="Rad51 N-terminal domain-like"/>
    <property type="match status" value="1"/>
</dbReference>
<evidence type="ECO:0000259" key="6">
    <source>
        <dbReference type="PROSITE" id="PS50163"/>
    </source>
</evidence>
<keyword evidence="3" id="KW-0238">DNA-binding</keyword>
<dbReference type="GO" id="GO:0000150">
    <property type="term" value="F:DNA strand exchange activity"/>
    <property type="evidence" value="ECO:0007669"/>
    <property type="project" value="TreeGrafter"/>
</dbReference>
<evidence type="ECO:0000313" key="7">
    <source>
        <dbReference type="EMBL" id="KAG5179461.1"/>
    </source>
</evidence>
<evidence type="ECO:0000259" key="5">
    <source>
        <dbReference type="PROSITE" id="PS50162"/>
    </source>
</evidence>
<evidence type="ECO:0000256" key="3">
    <source>
        <dbReference type="ARBA" id="ARBA00023125"/>
    </source>
</evidence>
<keyword evidence="1 4" id="KW-0547">Nucleotide-binding</keyword>
<dbReference type="GO" id="GO:0005524">
    <property type="term" value="F:ATP binding"/>
    <property type="evidence" value="ECO:0007669"/>
    <property type="project" value="UniProtKB-KW"/>
</dbReference>
<dbReference type="InterPro" id="IPR020588">
    <property type="entry name" value="RecA_ATP-bd"/>
</dbReference>